<accession>A0A1D1UJI6</accession>
<comment type="caution">
    <text evidence="2">The sequence shown here is derived from an EMBL/GenBank/DDBJ whole genome shotgun (WGS) entry which is preliminary data.</text>
</comment>
<proteinExistence type="predicted"/>
<reference evidence="2 3" key="1">
    <citation type="journal article" date="2016" name="Nat. Commun.">
        <title>Extremotolerant tardigrade genome and improved radiotolerance of human cultured cells by tardigrade-unique protein.</title>
        <authorList>
            <person name="Hashimoto T."/>
            <person name="Horikawa D.D."/>
            <person name="Saito Y."/>
            <person name="Kuwahara H."/>
            <person name="Kozuka-Hata H."/>
            <person name="Shin-I T."/>
            <person name="Minakuchi Y."/>
            <person name="Ohishi K."/>
            <person name="Motoyama A."/>
            <person name="Aizu T."/>
            <person name="Enomoto A."/>
            <person name="Kondo K."/>
            <person name="Tanaka S."/>
            <person name="Hara Y."/>
            <person name="Koshikawa S."/>
            <person name="Sagara H."/>
            <person name="Miura T."/>
            <person name="Yokobori S."/>
            <person name="Miyagawa K."/>
            <person name="Suzuki Y."/>
            <person name="Kubo T."/>
            <person name="Oyama M."/>
            <person name="Kohara Y."/>
            <person name="Fujiyama A."/>
            <person name="Arakawa K."/>
            <person name="Katayama T."/>
            <person name="Toyoda A."/>
            <person name="Kunieda T."/>
        </authorList>
    </citation>
    <scope>NUCLEOTIDE SEQUENCE [LARGE SCALE GENOMIC DNA]</scope>
    <source>
        <strain evidence="2 3">YOKOZUNA-1</strain>
    </source>
</reference>
<keyword evidence="1" id="KW-0472">Membrane</keyword>
<dbReference type="Proteomes" id="UP000186922">
    <property type="component" value="Unassembled WGS sequence"/>
</dbReference>
<gene>
    <name evidence="2" type="primary">RvY_02134</name>
    <name evidence="2" type="synonym">RvY_02134.2</name>
    <name evidence="2" type="ORF">RvY_02134-2</name>
</gene>
<keyword evidence="3" id="KW-1185">Reference proteome</keyword>
<sequence>MASCSSHKLLLPGSSVQDGLRQHDCLLLGHLDFLYQTSVGSEQEMSITFVLVFTIWVTVCPLLTSDSSWAFHWKSWHRVVVSDASPLPAQYIILHVTALLLYLFFVLFLVVRFVGSTKQLSQLVTDPELMAKLSRQSS</sequence>
<keyword evidence="1" id="KW-0812">Transmembrane</keyword>
<organism evidence="2 3">
    <name type="scientific">Ramazzottius varieornatus</name>
    <name type="common">Water bear</name>
    <name type="synonym">Tardigrade</name>
    <dbReference type="NCBI Taxonomy" id="947166"/>
    <lineage>
        <taxon>Eukaryota</taxon>
        <taxon>Metazoa</taxon>
        <taxon>Ecdysozoa</taxon>
        <taxon>Tardigrada</taxon>
        <taxon>Eutardigrada</taxon>
        <taxon>Parachela</taxon>
        <taxon>Hypsibioidea</taxon>
        <taxon>Ramazzottiidae</taxon>
        <taxon>Ramazzottius</taxon>
    </lineage>
</organism>
<feature type="transmembrane region" description="Helical" evidence="1">
    <location>
        <begin position="91"/>
        <end position="111"/>
    </location>
</feature>
<evidence type="ECO:0000256" key="1">
    <source>
        <dbReference type="SAM" id="Phobius"/>
    </source>
</evidence>
<name>A0A1D1UJI6_RAMVA</name>
<evidence type="ECO:0000313" key="2">
    <source>
        <dbReference type="EMBL" id="GAU89601.1"/>
    </source>
</evidence>
<evidence type="ECO:0000313" key="3">
    <source>
        <dbReference type="Proteomes" id="UP000186922"/>
    </source>
</evidence>
<feature type="transmembrane region" description="Helical" evidence="1">
    <location>
        <begin position="47"/>
        <end position="71"/>
    </location>
</feature>
<keyword evidence="1" id="KW-1133">Transmembrane helix</keyword>
<protein>
    <submittedName>
        <fullName evidence="2">Uncharacterized protein</fullName>
    </submittedName>
</protein>
<dbReference type="EMBL" id="BDGG01000001">
    <property type="protein sequence ID" value="GAU89601.1"/>
    <property type="molecule type" value="Genomic_DNA"/>
</dbReference>
<dbReference type="AlphaFoldDB" id="A0A1D1UJI6"/>